<keyword evidence="5" id="KW-1185">Reference proteome</keyword>
<dbReference type="PROSITE" id="PS50093">
    <property type="entry name" value="PKD"/>
    <property type="match status" value="1"/>
</dbReference>
<name>A0A842IWJ5_9FLAO</name>
<feature type="domain" description="PKD" evidence="3">
    <location>
        <begin position="393"/>
        <end position="481"/>
    </location>
</feature>
<dbReference type="SMART" id="SM00089">
    <property type="entry name" value="PKD"/>
    <property type="match status" value="1"/>
</dbReference>
<keyword evidence="1 2" id="KW-0732">Signal</keyword>
<dbReference type="Pfam" id="PF24595">
    <property type="entry name" value="DUF7619"/>
    <property type="match status" value="1"/>
</dbReference>
<dbReference type="RefSeq" id="WP_185789404.1">
    <property type="nucleotide sequence ID" value="NZ_JACLCP010000003.1"/>
</dbReference>
<dbReference type="InterPro" id="IPR013783">
    <property type="entry name" value="Ig-like_fold"/>
</dbReference>
<feature type="signal peptide" evidence="2">
    <location>
        <begin position="1"/>
        <end position="20"/>
    </location>
</feature>
<dbReference type="SUPFAM" id="SSF49299">
    <property type="entry name" value="PKD domain"/>
    <property type="match status" value="1"/>
</dbReference>
<dbReference type="Gene3D" id="2.60.40.10">
    <property type="entry name" value="Immunoglobulins"/>
    <property type="match status" value="1"/>
</dbReference>
<gene>
    <name evidence="4" type="ORF">H7F21_11335</name>
</gene>
<dbReference type="EMBL" id="JACLCP010000003">
    <property type="protein sequence ID" value="MBC2845687.1"/>
    <property type="molecule type" value="Genomic_DNA"/>
</dbReference>
<dbReference type="NCBIfam" id="NF038133">
    <property type="entry name" value="choice_anch_L"/>
    <property type="match status" value="1"/>
</dbReference>
<evidence type="ECO:0000313" key="4">
    <source>
        <dbReference type="EMBL" id="MBC2845687.1"/>
    </source>
</evidence>
<dbReference type="InterPro" id="IPR035986">
    <property type="entry name" value="PKD_dom_sf"/>
</dbReference>
<comment type="caution">
    <text evidence="4">The sequence shown here is derived from an EMBL/GenBank/DDBJ whole genome shotgun (WGS) entry which is preliminary data.</text>
</comment>
<evidence type="ECO:0000313" key="5">
    <source>
        <dbReference type="Proteomes" id="UP000533900"/>
    </source>
</evidence>
<dbReference type="InterPro" id="IPR049804">
    <property type="entry name" value="Choice_anch_L"/>
</dbReference>
<dbReference type="Proteomes" id="UP000533900">
    <property type="component" value="Unassembled WGS sequence"/>
</dbReference>
<evidence type="ECO:0000256" key="1">
    <source>
        <dbReference type="ARBA" id="ARBA00022729"/>
    </source>
</evidence>
<dbReference type="Pfam" id="PF18962">
    <property type="entry name" value="Por_Secre_tail"/>
    <property type="match status" value="1"/>
</dbReference>
<protein>
    <submittedName>
        <fullName evidence="4">Choice-of-anchor L domain-containing protein</fullName>
    </submittedName>
</protein>
<dbReference type="Pfam" id="PF18911">
    <property type="entry name" value="PKD_4"/>
    <property type="match status" value="1"/>
</dbReference>
<dbReference type="CDD" id="cd00146">
    <property type="entry name" value="PKD"/>
    <property type="match status" value="1"/>
</dbReference>
<evidence type="ECO:0000256" key="2">
    <source>
        <dbReference type="SAM" id="SignalP"/>
    </source>
</evidence>
<sequence>MKQKLLLFFIGLFITSFNYAQVANQPSDLELCDDELNDGIAVFNLAVLDAGILGNQDPSNFILTYYQSQSDAENGVSPVPLIYTNITNPQTMFVRLEEAVSGNYDTTSFNLFVKPSPSFSIDDISICDGSSYVVDTGLDPALHTFMWSTGESTPTITASVEGLYWVAVQNLEGCFLEKAFNVTLDGALSFNQPNPLYNCDLNGNGFAEFDLEQATPDIVGSQTDLEVTYYATQAEAEGGITSLVTEFPYINVVPYNQVLYFRVESIQGGCFAIGSLELVVSNVSPIPSISDFVVCDEDQDGFAEFMLQSKIDEVLANQPNFNLEVSFHLSQSDALNLMNPLSDPFINTTNPQTVYVAVTDVNGCGTEIQSFTLLADQTCLPCQTIEPSIDSTTPEPNISGIVIAQSNEDINFTGSATFSGDASDAVYIWSFGDNSEALGTSVNHSYAQEGSYTVTLTVTDSSPEACSESTTIMVEILGQSISVDQTQFTVEELVQNVLIGNDCSQISNISYSTGSSFDGFEPNGIGYFTYGGNDFPFSEGLLLSTGNAAEAEGPNDGVIASDGSNIWPGDTDLDSELGINSNNATSIEFDFVPVVNQINFDFLMASEEYDGAGFECSFSDAFAFLLTDAMGNTTNLALIPGTDLPITVTNIHNASDSCPEANSQYFGGYTADNSPLMRYNGRTVSFSAQAQVNIGETYHIKLVVADDVDSIYDTAVFLKAGSFDIGGICEDIGLISLRAFNDVNTNGDFDTGESNFTNGSFTYEKNNDGVINVVNSSSGSFTIVSTDENDTYDISFSVNDDYTDCYTQNVTTFSNVSVLFGELAQVDFPIEDNLVCEDLAVYLINPFASPRPGFEHLNTLIIENLSGANIATGSVEFVLDDDLIINNTLLSNTNMSITTTATGFTLYFTDLGAGETENVEITLLCPTTLALGEMVTNTVSYTTSSNDTVAENNLASLSEVVIGSYDPNDKMESHGPNIVYNDFISSDEYLYYTIRFQNVGTAEAIFIRIEDELDSQLDETTFQMLRSSHDYMVTRTGSSLEWFFDDINLPAEQDDAAGSNGFVHFKIKPKSGYTLGDVIPNTASIFFDFNAPIITNTFTTTFVETLSVNDFEATGFIMYPNPARDLVTIKFNDNLVHNINLVVYDIQGKTVNIPMNYGSYAVELNTSSLQTGLYFVQLAGKSMSETQKLIIN</sequence>
<dbReference type="AlphaFoldDB" id="A0A842IWJ5"/>
<evidence type="ECO:0000259" key="3">
    <source>
        <dbReference type="PROSITE" id="PS50093"/>
    </source>
</evidence>
<organism evidence="4 5">
    <name type="scientific">Winogradskyella flava</name>
    <dbReference type="NCBI Taxonomy" id="1884876"/>
    <lineage>
        <taxon>Bacteria</taxon>
        <taxon>Pseudomonadati</taxon>
        <taxon>Bacteroidota</taxon>
        <taxon>Flavobacteriia</taxon>
        <taxon>Flavobacteriales</taxon>
        <taxon>Flavobacteriaceae</taxon>
        <taxon>Winogradskyella</taxon>
    </lineage>
</organism>
<dbReference type="InterPro" id="IPR055353">
    <property type="entry name" value="DUF7619"/>
</dbReference>
<dbReference type="NCBIfam" id="TIGR04183">
    <property type="entry name" value="Por_Secre_tail"/>
    <property type="match status" value="1"/>
</dbReference>
<reference evidence="4" key="1">
    <citation type="submission" date="2020-08" db="EMBL/GenBank/DDBJ databases">
        <title>Winogradskyella ouciana sp. nov., isolated from the hadal seawater of the Mariana Trench.</title>
        <authorList>
            <person name="He X."/>
        </authorList>
    </citation>
    <scope>NUCLEOTIDE SEQUENCE [LARGE SCALE GENOMIC DNA]</scope>
    <source>
        <strain evidence="4">KCTC 52348</strain>
    </source>
</reference>
<feature type="chain" id="PRO_5032628098" evidence="2">
    <location>
        <begin position="21"/>
        <end position="1192"/>
    </location>
</feature>
<dbReference type="InterPro" id="IPR022409">
    <property type="entry name" value="PKD/Chitinase_dom"/>
</dbReference>
<accession>A0A842IWJ5</accession>
<dbReference type="InterPro" id="IPR000601">
    <property type="entry name" value="PKD_dom"/>
</dbReference>
<dbReference type="InterPro" id="IPR026444">
    <property type="entry name" value="Secre_tail"/>
</dbReference>
<proteinExistence type="predicted"/>